<feature type="signal peptide" evidence="1">
    <location>
        <begin position="1"/>
        <end position="18"/>
    </location>
</feature>
<keyword evidence="1" id="KW-0732">Signal</keyword>
<evidence type="ECO:0000256" key="1">
    <source>
        <dbReference type="SAM" id="SignalP"/>
    </source>
</evidence>
<reference evidence="2" key="2">
    <citation type="submission" date="2025-09" db="UniProtKB">
        <authorList>
            <consortium name="Ensembl"/>
        </authorList>
    </citation>
    <scope>IDENTIFICATION</scope>
</reference>
<evidence type="ECO:0000313" key="2">
    <source>
        <dbReference type="Ensembl" id="ENSPCEP00000001775.1"/>
    </source>
</evidence>
<dbReference type="Proteomes" id="UP000694393">
    <property type="component" value="Unplaced"/>
</dbReference>
<proteinExistence type="predicted"/>
<name>A0A8C8R990_9SAUR</name>
<dbReference type="Ensembl" id="ENSPCET00000001837.1">
    <property type="protein sequence ID" value="ENSPCEP00000001775.1"/>
    <property type="gene ID" value="ENSPCEG00000001485.1"/>
</dbReference>
<protein>
    <submittedName>
        <fullName evidence="2">Uncharacterized protein</fullName>
    </submittedName>
</protein>
<evidence type="ECO:0000313" key="3">
    <source>
        <dbReference type="Proteomes" id="UP000694393"/>
    </source>
</evidence>
<keyword evidence="3" id="KW-1185">Reference proteome</keyword>
<sequence>CDCGSWLWLQGLAAHYLAVTLQEQVRQLSNENTALHTQHAVHGPESEPALALPQQFVENSQQFQDFMNQCHLLFLTHPQIYASDQGKVALVISLLTGDALAGLMLTIFSTDLAHLQVTPEEKEQHYQDHL</sequence>
<organism evidence="2 3">
    <name type="scientific">Pelusios castaneus</name>
    <name type="common">West African mud turtle</name>
    <dbReference type="NCBI Taxonomy" id="367368"/>
    <lineage>
        <taxon>Eukaryota</taxon>
        <taxon>Metazoa</taxon>
        <taxon>Chordata</taxon>
        <taxon>Craniata</taxon>
        <taxon>Vertebrata</taxon>
        <taxon>Euteleostomi</taxon>
        <taxon>Archelosauria</taxon>
        <taxon>Testudinata</taxon>
        <taxon>Testudines</taxon>
        <taxon>Pleurodira</taxon>
        <taxon>Pelomedusidae</taxon>
        <taxon>Pelusios</taxon>
    </lineage>
</organism>
<feature type="chain" id="PRO_5034484379" evidence="1">
    <location>
        <begin position="19"/>
        <end position="130"/>
    </location>
</feature>
<reference evidence="2" key="1">
    <citation type="submission" date="2025-08" db="UniProtKB">
        <authorList>
            <consortium name="Ensembl"/>
        </authorList>
    </citation>
    <scope>IDENTIFICATION</scope>
</reference>
<dbReference type="AlphaFoldDB" id="A0A8C8R990"/>
<accession>A0A8C8R990</accession>